<dbReference type="EMBL" id="LIAE01006374">
    <property type="protein sequence ID" value="PAV90429.1"/>
    <property type="molecule type" value="Genomic_DNA"/>
</dbReference>
<evidence type="ECO:0000313" key="3">
    <source>
        <dbReference type="Proteomes" id="UP000218231"/>
    </source>
</evidence>
<keyword evidence="3" id="KW-1185">Reference proteome</keyword>
<dbReference type="AlphaFoldDB" id="A0A2A2LW37"/>
<evidence type="ECO:0000313" key="2">
    <source>
        <dbReference type="EMBL" id="PAV90429.1"/>
    </source>
</evidence>
<dbReference type="Proteomes" id="UP000218231">
    <property type="component" value="Unassembled WGS sequence"/>
</dbReference>
<evidence type="ECO:0000256" key="1">
    <source>
        <dbReference type="SAM" id="MobiDB-lite"/>
    </source>
</evidence>
<feature type="region of interest" description="Disordered" evidence="1">
    <location>
        <begin position="7"/>
        <end position="52"/>
    </location>
</feature>
<protein>
    <submittedName>
        <fullName evidence="2">Uncharacterized protein</fullName>
    </submittedName>
</protein>
<organism evidence="2 3">
    <name type="scientific">Diploscapter pachys</name>
    <dbReference type="NCBI Taxonomy" id="2018661"/>
    <lineage>
        <taxon>Eukaryota</taxon>
        <taxon>Metazoa</taxon>
        <taxon>Ecdysozoa</taxon>
        <taxon>Nematoda</taxon>
        <taxon>Chromadorea</taxon>
        <taxon>Rhabditida</taxon>
        <taxon>Rhabditina</taxon>
        <taxon>Rhabditomorpha</taxon>
        <taxon>Rhabditoidea</taxon>
        <taxon>Rhabditidae</taxon>
        <taxon>Diploscapter</taxon>
    </lineage>
</organism>
<gene>
    <name evidence="2" type="ORF">WR25_17054</name>
</gene>
<name>A0A2A2LW37_9BILA</name>
<feature type="compositionally biased region" description="Low complexity" evidence="1">
    <location>
        <begin position="30"/>
        <end position="43"/>
    </location>
</feature>
<proteinExistence type="predicted"/>
<sequence length="74" mass="8279">MDIWALLDTLEPQDSQVSEDAAAHQDPANQESTEASQESQEATDAPDPLDYQEISVSNSQLFTAYRRLYLNGDF</sequence>
<accession>A0A2A2LW37</accession>
<comment type="caution">
    <text evidence="2">The sequence shown here is derived from an EMBL/GenBank/DDBJ whole genome shotgun (WGS) entry which is preliminary data.</text>
</comment>
<reference evidence="2 3" key="1">
    <citation type="journal article" date="2017" name="Curr. Biol.">
        <title>Genome architecture and evolution of a unichromosomal asexual nematode.</title>
        <authorList>
            <person name="Fradin H."/>
            <person name="Zegar C."/>
            <person name="Gutwein M."/>
            <person name="Lucas J."/>
            <person name="Kovtun M."/>
            <person name="Corcoran D."/>
            <person name="Baugh L.R."/>
            <person name="Kiontke K."/>
            <person name="Gunsalus K."/>
            <person name="Fitch D.H."/>
            <person name="Piano F."/>
        </authorList>
    </citation>
    <scope>NUCLEOTIDE SEQUENCE [LARGE SCALE GENOMIC DNA]</scope>
    <source>
        <strain evidence="2">PF1309</strain>
    </source>
</reference>